<dbReference type="VEuPathDB" id="FungiDB:H257_03143"/>
<dbReference type="SUPFAM" id="SSF53720">
    <property type="entry name" value="ALDH-like"/>
    <property type="match status" value="1"/>
</dbReference>
<protein>
    <recommendedName>
        <fullName evidence="4">Aldehyde dehydrogenase domain-containing protein</fullName>
    </recommendedName>
</protein>
<organism evidence="5 6">
    <name type="scientific">Aphanomyces astaci</name>
    <name type="common">Crayfish plague agent</name>
    <dbReference type="NCBI Taxonomy" id="112090"/>
    <lineage>
        <taxon>Eukaryota</taxon>
        <taxon>Sar</taxon>
        <taxon>Stramenopiles</taxon>
        <taxon>Oomycota</taxon>
        <taxon>Saprolegniomycetes</taxon>
        <taxon>Saprolegniales</taxon>
        <taxon>Verrucalvaceae</taxon>
        <taxon>Aphanomyces</taxon>
    </lineage>
</organism>
<dbReference type="InterPro" id="IPR029510">
    <property type="entry name" value="Ald_DH_CS_GLU"/>
</dbReference>
<sequence length="373" mass="40994">MAFQRDVLPLQELILKFMAKRYSPDMLNEKSLARAHRINDPSRSKTHKVKQELIRAVLQTGRFSDDTLPTSFFHANLSKIEINGAKISTEFIKRMATVTVNLHHVNFSGCFRLTDDSILALLTHCPDIKELNLQNCRKLTDETLRILVAHSPKLNSIDVGGNTNMTIDGITTLIEKHPNHSKFLKVHISGHRVTDHTLELGGKDAMYVASDADVASAAAGLTDGACYNAGQSCCGVERVYVHRSQYEAFLDAMVPHFNAYHLGDPMEQDTTLGPMALASAPSVLSAQVADAVAKGGKVLTKAAKPSETHDPTGRGRFFPPTLVRDCNHNMDLMKHESFGPILGVMAVDSDEEAVHWMNDSSYGLTAGIFTKDI</sequence>
<comment type="caution">
    <text evidence="5">The sequence shown here is derived from an EMBL/GenBank/DDBJ whole genome shotgun (WGS) entry which is preliminary data.</text>
</comment>
<dbReference type="InterPro" id="IPR016161">
    <property type="entry name" value="Ald_DH/histidinol_DH"/>
</dbReference>
<evidence type="ECO:0000313" key="6">
    <source>
        <dbReference type="Proteomes" id="UP000266196"/>
    </source>
</evidence>
<feature type="domain" description="Aldehyde dehydrogenase" evidence="4">
    <location>
        <begin position="189"/>
        <end position="373"/>
    </location>
</feature>
<dbReference type="InterPro" id="IPR032675">
    <property type="entry name" value="LRR_dom_sf"/>
</dbReference>
<dbReference type="SUPFAM" id="SSF52047">
    <property type="entry name" value="RNI-like"/>
    <property type="match status" value="1"/>
</dbReference>
<reference evidence="5 6" key="1">
    <citation type="submission" date="2018-08" db="EMBL/GenBank/DDBJ databases">
        <title>Aphanomyces genome sequencing and annotation.</title>
        <authorList>
            <person name="Minardi D."/>
            <person name="Oidtmann B."/>
            <person name="Van Der Giezen M."/>
            <person name="Studholme D.J."/>
        </authorList>
    </citation>
    <scope>NUCLEOTIDE SEQUENCE [LARGE SCALE GENOMIC DNA]</scope>
    <source>
        <strain evidence="5 6">197901</strain>
    </source>
</reference>
<dbReference type="Gene3D" id="3.40.309.10">
    <property type="entry name" value="Aldehyde Dehydrogenase, Chain A, domain 2"/>
    <property type="match status" value="1"/>
</dbReference>
<dbReference type="AlphaFoldDB" id="A0A397G1C2"/>
<evidence type="ECO:0000256" key="1">
    <source>
        <dbReference type="ARBA" id="ARBA00023002"/>
    </source>
</evidence>
<dbReference type="Gene3D" id="3.80.10.10">
    <property type="entry name" value="Ribonuclease Inhibitor"/>
    <property type="match status" value="1"/>
</dbReference>
<dbReference type="InterPro" id="IPR016163">
    <property type="entry name" value="Ald_DH_C"/>
</dbReference>
<comment type="similarity">
    <text evidence="3">Belongs to the aldehyde dehydrogenase family.</text>
</comment>
<dbReference type="Pfam" id="PF00171">
    <property type="entry name" value="Aldedh"/>
    <property type="match status" value="1"/>
</dbReference>
<dbReference type="Proteomes" id="UP000266196">
    <property type="component" value="Unassembled WGS sequence"/>
</dbReference>
<accession>A0A397G1C2</accession>
<evidence type="ECO:0000256" key="3">
    <source>
        <dbReference type="RuleBase" id="RU003345"/>
    </source>
</evidence>
<keyword evidence="1 3" id="KW-0560">Oxidoreductase</keyword>
<dbReference type="EMBL" id="QUTE01001267">
    <property type="protein sequence ID" value="RHZ41313.1"/>
    <property type="molecule type" value="Genomic_DNA"/>
</dbReference>
<proteinExistence type="inferred from homology"/>
<dbReference type="InterPro" id="IPR006553">
    <property type="entry name" value="Leu-rich_rpt_Cys-con_subtyp"/>
</dbReference>
<evidence type="ECO:0000256" key="2">
    <source>
        <dbReference type="PROSITE-ProRule" id="PRU10007"/>
    </source>
</evidence>
<feature type="non-terminal residue" evidence="5">
    <location>
        <position position="373"/>
    </location>
</feature>
<dbReference type="PANTHER" id="PTHR11699">
    <property type="entry name" value="ALDEHYDE DEHYDROGENASE-RELATED"/>
    <property type="match status" value="1"/>
</dbReference>
<name>A0A397G1C2_APHAT</name>
<evidence type="ECO:0000313" key="5">
    <source>
        <dbReference type="EMBL" id="RHZ41313.1"/>
    </source>
</evidence>
<dbReference type="GO" id="GO:0016620">
    <property type="term" value="F:oxidoreductase activity, acting on the aldehyde or oxo group of donors, NAD or NADP as acceptor"/>
    <property type="evidence" value="ECO:0007669"/>
    <property type="project" value="InterPro"/>
</dbReference>
<evidence type="ECO:0000259" key="4">
    <source>
        <dbReference type="Pfam" id="PF00171"/>
    </source>
</evidence>
<dbReference type="PROSITE" id="PS00687">
    <property type="entry name" value="ALDEHYDE_DEHYDR_GLU"/>
    <property type="match status" value="1"/>
</dbReference>
<dbReference type="SMART" id="SM00367">
    <property type="entry name" value="LRR_CC"/>
    <property type="match status" value="3"/>
</dbReference>
<feature type="active site" evidence="2">
    <location>
        <position position="199"/>
    </location>
</feature>
<dbReference type="InterPro" id="IPR015590">
    <property type="entry name" value="Aldehyde_DH_dom"/>
</dbReference>
<gene>
    <name evidence="5" type="ORF">DYB31_016292</name>
</gene>